<gene>
    <name evidence="1" type="primary">95</name>
    <name evidence="1" type="ORF">PBI_KESHU_95</name>
</gene>
<dbReference type="EMBL" id="KP027199">
    <property type="protein sequence ID" value="AJD82315.1"/>
    <property type="molecule type" value="Genomic_DNA"/>
</dbReference>
<dbReference type="RefSeq" id="YP_009125847.1">
    <property type="nucleotide sequence ID" value="NC_026603.1"/>
</dbReference>
<reference evidence="1 2" key="1">
    <citation type="submission" date="2014-10" db="EMBL/GenBank/DDBJ databases">
        <authorList>
            <person name="Mthembu S."/>
            <person name="Kuvar S."/>
            <person name="Nduna N."/>
            <person name="Pillay S."/>
            <person name="Pillay T."/>
            <person name="Tang P.-C."/>
            <person name="Reddy N."/>
            <person name="Larsen M.H."/>
            <person name="Rubin E.J."/>
            <person name="Russell D.A."/>
            <person name="Guerrero C.A."/>
            <person name="Bowman C.A."/>
            <person name="Jacobs-Sera D."/>
            <person name="Hendrix R.W."/>
            <person name="Hatfull G.F."/>
        </authorList>
    </citation>
    <scope>NUCLEOTIDE SEQUENCE [LARGE SCALE GENOMIC DNA]</scope>
</reference>
<organism evidence="1 2">
    <name type="scientific">Mycobacterium phage Keshu</name>
    <dbReference type="NCBI Taxonomy" id="1567471"/>
    <lineage>
        <taxon>Viruses</taxon>
        <taxon>Duplodnaviria</taxon>
        <taxon>Heunggongvirae</taxon>
        <taxon>Uroviricota</taxon>
        <taxon>Caudoviricetes</taxon>
        <taxon>Weiservirinae</taxon>
        <taxon>Keshuvirus</taxon>
        <taxon>Keshuvirus keshu</taxon>
    </lineage>
</organism>
<dbReference type="GeneID" id="23680455"/>
<name>A0A0B5A3S9_9CAUD</name>
<sequence>MNTSTATAEIKVYVVETADETRVFDDEAAAREFNRANVGSSMSTVYGDEAAALDKADAKAADEILATLTNAWFDAYTAWERAADKLHHAANDNKSYGGYWKMSHETALDAATARAADESIVKYNRDVYAAAVEAYPAAVAAKQAASDAIDAHEAARYRGWLRFFLVPGGHIHRSRHCSSLRITTRIGWLPNLSGETEADAVAEHGAMLCTKCFPSAPVEWTIGKAAPADQCAGSGTWDYPRETARTGYCSGNYGVCTHCGERVTISSIGKMRKHKAPKA</sequence>
<protein>
    <submittedName>
        <fullName evidence="1">Uncharacterized protein</fullName>
    </submittedName>
</protein>
<evidence type="ECO:0000313" key="1">
    <source>
        <dbReference type="EMBL" id="AJD82315.1"/>
    </source>
</evidence>
<dbReference type="Proteomes" id="UP000031717">
    <property type="component" value="Segment"/>
</dbReference>
<keyword evidence="2" id="KW-1185">Reference proteome</keyword>
<proteinExistence type="predicted"/>
<dbReference type="KEGG" id="vg:23680455"/>
<accession>A0A0B5A3S9</accession>
<evidence type="ECO:0000313" key="2">
    <source>
        <dbReference type="Proteomes" id="UP000031717"/>
    </source>
</evidence>
<dbReference type="OrthoDB" id="10550at10239"/>